<dbReference type="Gene3D" id="2.40.10.310">
    <property type="match status" value="1"/>
</dbReference>
<reference evidence="5" key="2">
    <citation type="submission" date="2021-05" db="EMBL/GenBank/DDBJ databases">
        <title>Protein family content uncovers lineage relationships and bacterial pathway maintenance mechanisms in DPANN archaea.</title>
        <authorList>
            <person name="Castelle C.J."/>
            <person name="Meheust R."/>
            <person name="Jaffe A.L."/>
            <person name="Seitz K."/>
            <person name="Gong X."/>
            <person name="Baker B.J."/>
            <person name="Banfield J.F."/>
        </authorList>
    </citation>
    <scope>NUCLEOTIDE SEQUENCE</scope>
    <source>
        <strain evidence="5">RIFCSPLOWO2_01_FULL_AR10_48_17</strain>
    </source>
</reference>
<dbReference type="GO" id="GO:0006412">
    <property type="term" value="P:translation"/>
    <property type="evidence" value="ECO:0007669"/>
    <property type="project" value="InterPro"/>
</dbReference>
<proteinExistence type="inferred from homology"/>
<evidence type="ECO:0000256" key="4">
    <source>
        <dbReference type="SAM" id="MobiDB-lite"/>
    </source>
</evidence>
<dbReference type="GO" id="GO:0005840">
    <property type="term" value="C:ribosome"/>
    <property type="evidence" value="ECO:0007669"/>
    <property type="project" value="UniProtKB-KW"/>
</dbReference>
<feature type="region of interest" description="Disordered" evidence="4">
    <location>
        <begin position="1"/>
        <end position="36"/>
    </location>
</feature>
<feature type="region of interest" description="Disordered" evidence="4">
    <location>
        <begin position="138"/>
        <end position="168"/>
    </location>
</feature>
<gene>
    <name evidence="5" type="ORF">J4215_03515</name>
</gene>
<name>A0A8T4LEB5_9ARCH</name>
<dbReference type="EMBL" id="JAGVWC010000010">
    <property type="protein sequence ID" value="MBS3061625.1"/>
    <property type="molecule type" value="Genomic_DNA"/>
</dbReference>
<dbReference type="InterPro" id="IPR022309">
    <property type="entry name" value="Ribosomal_Se8/biogenesis_NSA2"/>
</dbReference>
<evidence type="ECO:0000256" key="3">
    <source>
        <dbReference type="ARBA" id="ARBA00023274"/>
    </source>
</evidence>
<evidence type="ECO:0000313" key="5">
    <source>
        <dbReference type="EMBL" id="MBS3061625.1"/>
    </source>
</evidence>
<sequence length="168" mass="18228">MVNWDKPSLRKPSGGLNNSVNARDKKESEKGGVFSETKIAPQDRKKTLSSLGGNTKIKHLLANKVTVTDSQTKKNVVGSLITVRQNDANRQYARRNILTRGAIVEVELGNATRMVRITSRPGHSGGVNAVLLAASEEKAFSEPKASKAAKKEAKKETPKPKKPASEKK</sequence>
<comment type="similarity">
    <text evidence="1">Belongs to the eukaryotic ribosomal protein eS8 family.</text>
</comment>
<dbReference type="GO" id="GO:0003735">
    <property type="term" value="F:structural constituent of ribosome"/>
    <property type="evidence" value="ECO:0007669"/>
    <property type="project" value="InterPro"/>
</dbReference>
<dbReference type="Pfam" id="PF01201">
    <property type="entry name" value="Ribosomal_S8e"/>
    <property type="match status" value="1"/>
</dbReference>
<keyword evidence="2 5" id="KW-0689">Ribosomal protein</keyword>
<dbReference type="Proteomes" id="UP000675968">
    <property type="component" value="Unassembled WGS sequence"/>
</dbReference>
<protein>
    <submittedName>
        <fullName evidence="5">30S ribosomal protein S8e</fullName>
    </submittedName>
</protein>
<dbReference type="NCBIfam" id="TIGR00307">
    <property type="entry name" value="eS8"/>
    <property type="match status" value="1"/>
</dbReference>
<evidence type="ECO:0000256" key="2">
    <source>
        <dbReference type="ARBA" id="ARBA00022980"/>
    </source>
</evidence>
<evidence type="ECO:0000256" key="1">
    <source>
        <dbReference type="ARBA" id="ARBA00005257"/>
    </source>
</evidence>
<accession>A0A8T4LEB5</accession>
<keyword evidence="3" id="KW-0687">Ribonucleoprotein</keyword>
<comment type="caution">
    <text evidence="5">The sequence shown here is derived from an EMBL/GenBank/DDBJ whole genome shotgun (WGS) entry which is preliminary data.</text>
</comment>
<reference evidence="5" key="1">
    <citation type="submission" date="2021-03" db="EMBL/GenBank/DDBJ databases">
        <authorList>
            <person name="Jaffe A."/>
        </authorList>
    </citation>
    <scope>NUCLEOTIDE SEQUENCE</scope>
    <source>
        <strain evidence="5">RIFCSPLOWO2_01_FULL_AR10_48_17</strain>
    </source>
</reference>
<organism evidence="5 6">
    <name type="scientific">Candidatus Iainarchaeum sp</name>
    <dbReference type="NCBI Taxonomy" id="3101447"/>
    <lineage>
        <taxon>Archaea</taxon>
        <taxon>Candidatus Iainarchaeota</taxon>
        <taxon>Candidatus Iainarchaeia</taxon>
        <taxon>Candidatus Iainarchaeales</taxon>
        <taxon>Candidatus Iainarchaeaceae</taxon>
        <taxon>Candidatus Iainarchaeum</taxon>
    </lineage>
</organism>
<evidence type="ECO:0000313" key="6">
    <source>
        <dbReference type="Proteomes" id="UP000675968"/>
    </source>
</evidence>
<dbReference type="AlphaFoldDB" id="A0A8T4LEB5"/>
<dbReference type="InterPro" id="IPR001047">
    <property type="entry name" value="Ribosomal_eS8"/>
</dbReference>
<dbReference type="GO" id="GO:1990904">
    <property type="term" value="C:ribonucleoprotein complex"/>
    <property type="evidence" value="ECO:0007669"/>
    <property type="project" value="UniProtKB-KW"/>
</dbReference>